<reference evidence="1" key="1">
    <citation type="submission" date="2014-05" db="EMBL/GenBank/DDBJ databases">
        <title>The transcriptome of the halophilic microalga Tetraselmis sp. GSL018 isolated from the Great Salt Lake, Utah.</title>
        <authorList>
            <person name="Jinkerson R.E."/>
            <person name="D'Adamo S."/>
            <person name="Posewitz M.C."/>
        </authorList>
    </citation>
    <scope>NUCLEOTIDE SEQUENCE</scope>
    <source>
        <strain evidence="1">GSL018</strain>
    </source>
</reference>
<dbReference type="AlphaFoldDB" id="A0A061QNF8"/>
<sequence length="58" mass="6574">IFKTHFKHRRVRWAAKAAHAGPTIAAACQIFILQQVGSTLLNSMCYIKHQCGSHKRKL</sequence>
<gene>
    <name evidence="1" type="ORF">TSPGSL018_24153</name>
</gene>
<evidence type="ECO:0000313" key="1">
    <source>
        <dbReference type="EMBL" id="JAC62152.1"/>
    </source>
</evidence>
<name>A0A061QNF8_9CHLO</name>
<protein>
    <submittedName>
        <fullName evidence="1">Uncharacterized protein</fullName>
    </submittedName>
</protein>
<dbReference type="EMBL" id="GBEZ01024881">
    <property type="protein sequence ID" value="JAC62152.1"/>
    <property type="molecule type" value="Transcribed_RNA"/>
</dbReference>
<feature type="non-terminal residue" evidence="1">
    <location>
        <position position="1"/>
    </location>
</feature>
<organism evidence="1">
    <name type="scientific">Tetraselmis sp. GSL018</name>
    <dbReference type="NCBI Taxonomy" id="582737"/>
    <lineage>
        <taxon>Eukaryota</taxon>
        <taxon>Viridiplantae</taxon>
        <taxon>Chlorophyta</taxon>
        <taxon>core chlorophytes</taxon>
        <taxon>Chlorodendrophyceae</taxon>
        <taxon>Chlorodendrales</taxon>
        <taxon>Chlorodendraceae</taxon>
        <taxon>Tetraselmis</taxon>
    </lineage>
</organism>
<proteinExistence type="predicted"/>
<accession>A0A061QNF8</accession>